<dbReference type="Gene3D" id="3.40.630.30">
    <property type="match status" value="1"/>
</dbReference>
<accession>A0A1B1LRV9</accession>
<dbReference type="RefSeq" id="WP_144231923.1">
    <property type="nucleotide sequence ID" value="NZ_JAESOU010000031.1"/>
</dbReference>
<dbReference type="PANTHER" id="PTHR43800">
    <property type="entry name" value="PEPTIDYL-LYSINE N-ACETYLTRANSFERASE YJAB"/>
    <property type="match status" value="1"/>
</dbReference>
<dbReference type="EMBL" id="KU356480">
    <property type="protein sequence ID" value="ANS55783.1"/>
    <property type="molecule type" value="Genomic_DNA"/>
</dbReference>
<dbReference type="CDD" id="cd04301">
    <property type="entry name" value="NAT_SF"/>
    <property type="match status" value="1"/>
</dbReference>
<dbReference type="GO" id="GO:0016747">
    <property type="term" value="F:acyltransferase activity, transferring groups other than amino-acyl groups"/>
    <property type="evidence" value="ECO:0007669"/>
    <property type="project" value="InterPro"/>
</dbReference>
<protein>
    <submittedName>
        <fullName evidence="1">GCN5 family acetyltransferase</fullName>
    </submittedName>
</protein>
<dbReference type="PANTHER" id="PTHR43800:SF1">
    <property type="entry name" value="PEPTIDYL-LYSINE N-ACETYLTRANSFERASE YJAB"/>
    <property type="match status" value="1"/>
</dbReference>
<dbReference type="Pfam" id="PF13508">
    <property type="entry name" value="Acetyltransf_7"/>
    <property type="match status" value="1"/>
</dbReference>
<proteinExistence type="predicted"/>
<dbReference type="AlphaFoldDB" id="A0A1B1LRV9"/>
<name>A0A1B1LRV9_VIBPH</name>
<keyword evidence="1" id="KW-0614">Plasmid</keyword>
<dbReference type="InterPro" id="IPR016181">
    <property type="entry name" value="Acyl_CoA_acyltransferase"/>
</dbReference>
<dbReference type="InterPro" id="IPR000182">
    <property type="entry name" value="GNAT_dom"/>
</dbReference>
<dbReference type="NCBIfam" id="NF007853">
    <property type="entry name" value="PRK10562.1"/>
    <property type="match status" value="1"/>
</dbReference>
<dbReference type="SUPFAM" id="SSF55729">
    <property type="entry name" value="Acyl-CoA N-acyltransferases (Nat)"/>
    <property type="match status" value="1"/>
</dbReference>
<organism evidence="1">
    <name type="scientific">Vibrio parahaemolyticus</name>
    <dbReference type="NCBI Taxonomy" id="670"/>
    <lineage>
        <taxon>Bacteria</taxon>
        <taxon>Pseudomonadati</taxon>
        <taxon>Pseudomonadota</taxon>
        <taxon>Gammaproteobacteria</taxon>
        <taxon>Vibrionales</taxon>
        <taxon>Vibrionaceae</taxon>
        <taxon>Vibrio</taxon>
    </lineage>
</organism>
<dbReference type="PROSITE" id="PS51186">
    <property type="entry name" value="GNAT"/>
    <property type="match status" value="1"/>
</dbReference>
<evidence type="ECO:0000313" key="1">
    <source>
        <dbReference type="EMBL" id="ANS55783.1"/>
    </source>
</evidence>
<sequence>MIRKYNDNDLDSILEIWLTASMKAHDFVSAEFWKSQVDNMRNIYLPASEICVYEMDSKVVGFYALYESNLAAIFVDPDLQGKGIGKQLLTHARSQRVMLTLSVYKENQASYQFYLSQGFNVISEQVDEYTGHLEYTMSTGT</sequence>
<reference evidence="1" key="1">
    <citation type="journal article" date="2016" name="Antimicrob. Agents Chemother.">
        <title>Genetic Characterization of a blaVEB-2-carrying plasmid in Vibrio parahaemolyticus.</title>
        <authorList>
            <person name="Li R."/>
            <person name="Ye L."/>
            <person name="Zheng Z."/>
            <person name="Chan E.W."/>
            <person name="Chen S."/>
        </authorList>
    </citation>
    <scope>NUCLEOTIDE SEQUENCE</scope>
    <source>
        <strain evidence="1">VPS92</strain>
        <plasmid evidence="1">pVPS92-VEB</plasmid>
    </source>
</reference>
<keyword evidence="1" id="KW-0808">Transferase</keyword>
<geneLocation type="plasmid" evidence="1">
    <name>pVPS92-VEB</name>
</geneLocation>